<evidence type="ECO:0000256" key="2">
    <source>
        <dbReference type="ARBA" id="ARBA00022481"/>
    </source>
</evidence>
<dbReference type="SUPFAM" id="SSF55008">
    <property type="entry name" value="HMA, heavy metal-associated domain"/>
    <property type="match status" value="1"/>
</dbReference>
<name>A0AA88QSH1_9ASTE</name>
<dbReference type="InterPro" id="IPR006121">
    <property type="entry name" value="HMA_dom"/>
</dbReference>
<comment type="subcellular location">
    <subcellularLocation>
        <location evidence="1">Membrane</location>
        <topology evidence="1">Peripheral membrane protein</topology>
    </subcellularLocation>
</comment>
<comment type="similarity">
    <text evidence="5">Belongs to the HIPP family.</text>
</comment>
<dbReference type="Pfam" id="PF00403">
    <property type="entry name" value="HMA"/>
    <property type="match status" value="1"/>
</dbReference>
<keyword evidence="8" id="KW-1185">Reference proteome</keyword>
<evidence type="ECO:0000256" key="4">
    <source>
        <dbReference type="ARBA" id="ARBA00023289"/>
    </source>
</evidence>
<dbReference type="PANTHER" id="PTHR45868:SF63">
    <property type="entry name" value="HMA DOMAIN-CONTAINING PROTEIN"/>
    <property type="match status" value="1"/>
</dbReference>
<evidence type="ECO:0000313" key="8">
    <source>
        <dbReference type="Proteomes" id="UP001187471"/>
    </source>
</evidence>
<dbReference type="InterPro" id="IPR036163">
    <property type="entry name" value="HMA_dom_sf"/>
</dbReference>
<proteinExistence type="inferred from homology"/>
<dbReference type="Gene3D" id="3.30.70.100">
    <property type="match status" value="1"/>
</dbReference>
<evidence type="ECO:0000256" key="3">
    <source>
        <dbReference type="ARBA" id="ARBA00022723"/>
    </source>
</evidence>
<protein>
    <recommendedName>
        <fullName evidence="6">HMA domain-containing protein</fullName>
    </recommendedName>
</protein>
<dbReference type="GO" id="GO:0016020">
    <property type="term" value="C:membrane"/>
    <property type="evidence" value="ECO:0007669"/>
    <property type="project" value="UniProtKB-SubCell"/>
</dbReference>
<feature type="domain" description="HMA" evidence="6">
    <location>
        <begin position="1"/>
        <end position="48"/>
    </location>
</feature>
<accession>A0AA88QSH1</accession>
<keyword evidence="3" id="KW-0479">Metal-binding</keyword>
<dbReference type="Proteomes" id="UP001187471">
    <property type="component" value="Unassembled WGS sequence"/>
</dbReference>
<evidence type="ECO:0000256" key="1">
    <source>
        <dbReference type="ARBA" id="ARBA00004170"/>
    </source>
</evidence>
<dbReference type="GO" id="GO:0009626">
    <property type="term" value="P:plant-type hypersensitive response"/>
    <property type="evidence" value="ECO:0007669"/>
    <property type="project" value="UniProtKB-KW"/>
</dbReference>
<keyword evidence="2" id="KW-0488">Methylation</keyword>
<organism evidence="7 8">
    <name type="scientific">Escallonia rubra</name>
    <dbReference type="NCBI Taxonomy" id="112253"/>
    <lineage>
        <taxon>Eukaryota</taxon>
        <taxon>Viridiplantae</taxon>
        <taxon>Streptophyta</taxon>
        <taxon>Embryophyta</taxon>
        <taxon>Tracheophyta</taxon>
        <taxon>Spermatophyta</taxon>
        <taxon>Magnoliopsida</taxon>
        <taxon>eudicotyledons</taxon>
        <taxon>Gunneridae</taxon>
        <taxon>Pentapetalae</taxon>
        <taxon>asterids</taxon>
        <taxon>campanulids</taxon>
        <taxon>Escalloniales</taxon>
        <taxon>Escalloniaceae</taxon>
        <taxon>Escallonia</taxon>
    </lineage>
</organism>
<reference evidence="7" key="1">
    <citation type="submission" date="2022-12" db="EMBL/GenBank/DDBJ databases">
        <title>Draft genome assemblies for two species of Escallonia (Escalloniales).</title>
        <authorList>
            <person name="Chanderbali A."/>
            <person name="Dervinis C."/>
            <person name="Anghel I."/>
            <person name="Soltis D."/>
            <person name="Soltis P."/>
            <person name="Zapata F."/>
        </authorList>
    </citation>
    <scope>NUCLEOTIDE SEQUENCE</scope>
    <source>
        <strain evidence="7">UCBG92.1500</strain>
        <tissue evidence="7">Leaf</tissue>
    </source>
</reference>
<dbReference type="GO" id="GO:0046872">
    <property type="term" value="F:metal ion binding"/>
    <property type="evidence" value="ECO:0007669"/>
    <property type="project" value="UniProtKB-KW"/>
</dbReference>
<sequence length="138" mass="15352">MKMMEVLSSINGVYSVSIDSRSGTAKVSGEVDPNILLRALATAGNHAELVRVKLKHSGLNRGYHGSYGFGSYGTVDHSLYAYGTGYAAGLYGHPWYDIHQPYHHRRRSVVDYPWCSTMYRQGYGSYGHGHGFRHGYGF</sequence>
<dbReference type="EMBL" id="JAVXUO010003037">
    <property type="protein sequence ID" value="KAK2967271.1"/>
    <property type="molecule type" value="Genomic_DNA"/>
</dbReference>
<dbReference type="PANTHER" id="PTHR45868">
    <property type="entry name" value="HEAVY METAL-ASSOCIATED ISOPRENYLATED PLANT PROTEIN 33-RELATED"/>
    <property type="match status" value="1"/>
</dbReference>
<keyword evidence="4" id="KW-0449">Lipoprotein</keyword>
<evidence type="ECO:0000259" key="6">
    <source>
        <dbReference type="PROSITE" id="PS50846"/>
    </source>
</evidence>
<dbReference type="PROSITE" id="PS50846">
    <property type="entry name" value="HMA_2"/>
    <property type="match status" value="1"/>
</dbReference>
<evidence type="ECO:0000313" key="7">
    <source>
        <dbReference type="EMBL" id="KAK2967271.1"/>
    </source>
</evidence>
<evidence type="ECO:0000256" key="5">
    <source>
        <dbReference type="ARBA" id="ARBA00024045"/>
    </source>
</evidence>
<comment type="caution">
    <text evidence="7">The sequence shown here is derived from an EMBL/GenBank/DDBJ whole genome shotgun (WGS) entry which is preliminary data.</text>
</comment>
<gene>
    <name evidence="7" type="ORF">RJ640_004837</name>
</gene>
<dbReference type="AlphaFoldDB" id="A0AA88QSH1"/>
<keyword evidence="4" id="KW-0636">Prenylation</keyword>